<keyword evidence="2 8" id="KW-0813">Transport</keyword>
<evidence type="ECO:0000256" key="1">
    <source>
        <dbReference type="ARBA" id="ARBA00004571"/>
    </source>
</evidence>
<keyword evidence="3 8" id="KW-1134">Transmembrane beta strand</keyword>
<organism evidence="14 15">
    <name type="scientific">Stenotrophomonas maltophilia</name>
    <name type="common">Pseudomonas maltophilia</name>
    <name type="synonym">Xanthomonas maltophilia</name>
    <dbReference type="NCBI Taxonomy" id="40324"/>
    <lineage>
        <taxon>Bacteria</taxon>
        <taxon>Pseudomonadati</taxon>
        <taxon>Pseudomonadota</taxon>
        <taxon>Gammaproteobacteria</taxon>
        <taxon>Lysobacterales</taxon>
        <taxon>Lysobacteraceae</taxon>
        <taxon>Stenotrophomonas</taxon>
        <taxon>Stenotrophomonas maltophilia group</taxon>
    </lineage>
</organism>
<accession>A0A2W6I7J6</accession>
<keyword evidence="4 8" id="KW-0812">Transmembrane</keyword>
<gene>
    <name evidence="14" type="ORF">A7X83_08975</name>
</gene>
<keyword evidence="10" id="KW-0732">Signal</keyword>
<dbReference type="InterPro" id="IPR013784">
    <property type="entry name" value="Carb-bd-like_fold"/>
</dbReference>
<evidence type="ECO:0000256" key="8">
    <source>
        <dbReference type="PROSITE-ProRule" id="PRU01360"/>
    </source>
</evidence>
<keyword evidence="7 8" id="KW-0998">Cell outer membrane</keyword>
<feature type="chain" id="PRO_5044386875" evidence="10">
    <location>
        <begin position="29"/>
        <end position="990"/>
    </location>
</feature>
<feature type="domain" description="TonB-dependent receptor plug" evidence="12">
    <location>
        <begin position="131"/>
        <end position="227"/>
    </location>
</feature>
<dbReference type="InterPro" id="IPR036942">
    <property type="entry name" value="Beta-barrel_TonB_sf"/>
</dbReference>
<keyword evidence="5 9" id="KW-0798">TonB box</keyword>
<dbReference type="RefSeq" id="WP_088435896.1">
    <property type="nucleotide sequence ID" value="NZ_BKBG02000001.1"/>
</dbReference>
<proteinExistence type="inferred from homology"/>
<dbReference type="InterPro" id="IPR000531">
    <property type="entry name" value="Beta-barrel_TonB"/>
</dbReference>
<evidence type="ECO:0000259" key="12">
    <source>
        <dbReference type="Pfam" id="PF07715"/>
    </source>
</evidence>
<feature type="domain" description="TonB-dependent receptor-like beta-barrel" evidence="11">
    <location>
        <begin position="347"/>
        <end position="873"/>
    </location>
</feature>
<dbReference type="Proteomes" id="UP000249614">
    <property type="component" value="Unassembled WGS sequence"/>
</dbReference>
<sequence>MNLNFNGRVLKRTALAVVLGALAGTSYAQSTAGDIVGTASSADKVQVKSLASGATRETNVSSDGRFRLSQLPTGTYEVISYSGGTQVGSTRVNVVAGQTATATFAAGSATSLDTVNVRAAAVAPIDLSSVETRTTFTAEQLNSLPVGRDVTSVSLLTPGTVSSSGYFGPASFGGASAAENSYYVNGFNVTNLYDSLSFSEIPYQAIDQLDVQTGGYGAKYGFSTGGVTSVNVKRGTNEWKGGFSWTGAPSWGRDHLPNSHRNDGEIFRDYSQADSSSNVYSAWAGGPLIEDKLFVFAMGQFSNSKSSVYGGRSEYTDAATGGTSYDYQVKTPYWLLKVDWYLNENNHLEYTGFDNGNRYTYDYYNNVYDVEAERSNRTSYKGQLIGKRGGQTDIFKWTSYLTDNLTASLQYGQMRNTASEFTVDRNGVMSYYNGDVHSPDGACPYVVYNGNPIGCSVASSVDMMGGKNERKGGKLDFEWQLGNHRLAFGYSDEKWESTQGTAYSSGAYWVVRPTRARPDAYRINYRTGGSVSIDQKSWYVQDNWQITDNFMLYLGMRNDSFNNKNTDGVSFVKQDDIWQPRLGFSWDVTGDGRSKLFGSLGRYSLPVAANVSLRAASPSYYTVDYYDYLGSYDPVSGKPNVAATPYNSLVYNGENGSTPDPKAVASRGLKPYTQDEAILGYQYQLSSANDFFNDWTVGIKATYRKIHNVIDDTCDSRAIYNAAVAAGYDVSSWDSEWSVPGSLPGCYLFNPGQDLNISLDVNGDGTPEDIHVPGNVLGPKAKRTYKALTLSADKRTDRWYASLSYTWSKLDGNYEGLVKSANGQDDTGTTSDFDFAEIMYGADGYLFNDHRHSIKLFGSYDFTPEWQLGLNIQAQSGSPISCFGGGTGTFDTEYGYGAAFHYCNGQLSPQGTTGRTPWTLNVSPSLTYRPNWLSGLSIQASVLNAFNSIKPLQVYEVTRDEDYDRTYNNVGVGKYYTTPRYVRFQVQYDW</sequence>
<dbReference type="GO" id="GO:0030246">
    <property type="term" value="F:carbohydrate binding"/>
    <property type="evidence" value="ECO:0007669"/>
    <property type="project" value="InterPro"/>
</dbReference>
<dbReference type="Pfam" id="PF07715">
    <property type="entry name" value="Plug"/>
    <property type="match status" value="1"/>
</dbReference>
<dbReference type="Gene3D" id="2.60.40.1120">
    <property type="entry name" value="Carboxypeptidase-like, regulatory domain"/>
    <property type="match status" value="1"/>
</dbReference>
<comment type="subcellular location">
    <subcellularLocation>
        <location evidence="1 8">Cell outer membrane</location>
        <topology evidence="1 8">Multi-pass membrane protein</topology>
    </subcellularLocation>
</comment>
<dbReference type="GO" id="GO:0044718">
    <property type="term" value="P:siderophore transmembrane transport"/>
    <property type="evidence" value="ECO:0007669"/>
    <property type="project" value="TreeGrafter"/>
</dbReference>
<name>A0A2W6I7J6_STEMA</name>
<dbReference type="SUPFAM" id="SSF49452">
    <property type="entry name" value="Starch-binding domain-like"/>
    <property type="match status" value="1"/>
</dbReference>
<dbReference type="Gene3D" id="2.170.130.10">
    <property type="entry name" value="TonB-dependent receptor, plug domain"/>
    <property type="match status" value="1"/>
</dbReference>
<dbReference type="InterPro" id="IPR037066">
    <property type="entry name" value="Plug_dom_sf"/>
</dbReference>
<dbReference type="InterPro" id="IPR029413">
    <property type="entry name" value="RG-lyase_II"/>
</dbReference>
<evidence type="ECO:0000256" key="10">
    <source>
        <dbReference type="SAM" id="SignalP"/>
    </source>
</evidence>
<evidence type="ECO:0000256" key="9">
    <source>
        <dbReference type="RuleBase" id="RU003357"/>
    </source>
</evidence>
<dbReference type="GO" id="GO:0009279">
    <property type="term" value="C:cell outer membrane"/>
    <property type="evidence" value="ECO:0007669"/>
    <property type="project" value="UniProtKB-SubCell"/>
</dbReference>
<dbReference type="Pfam" id="PF00593">
    <property type="entry name" value="TonB_dep_Rec_b-barrel"/>
    <property type="match status" value="1"/>
</dbReference>
<evidence type="ECO:0000256" key="4">
    <source>
        <dbReference type="ARBA" id="ARBA00022692"/>
    </source>
</evidence>
<evidence type="ECO:0000256" key="6">
    <source>
        <dbReference type="ARBA" id="ARBA00023136"/>
    </source>
</evidence>
<evidence type="ECO:0000256" key="5">
    <source>
        <dbReference type="ARBA" id="ARBA00023077"/>
    </source>
</evidence>
<dbReference type="Gene3D" id="2.40.170.20">
    <property type="entry name" value="TonB-dependent receptor, beta-barrel domain"/>
    <property type="match status" value="1"/>
</dbReference>
<dbReference type="SUPFAM" id="SSF56935">
    <property type="entry name" value="Porins"/>
    <property type="match status" value="1"/>
</dbReference>
<evidence type="ECO:0000256" key="2">
    <source>
        <dbReference type="ARBA" id="ARBA00022448"/>
    </source>
</evidence>
<dbReference type="Pfam" id="PF14686">
    <property type="entry name" value="fn3_3"/>
    <property type="match status" value="1"/>
</dbReference>
<dbReference type="PANTHER" id="PTHR30069">
    <property type="entry name" value="TONB-DEPENDENT OUTER MEMBRANE RECEPTOR"/>
    <property type="match status" value="1"/>
</dbReference>
<keyword evidence="6 8" id="KW-0472">Membrane</keyword>
<dbReference type="EMBL" id="LXXM01000178">
    <property type="protein sequence ID" value="PZS91283.1"/>
    <property type="molecule type" value="Genomic_DNA"/>
</dbReference>
<dbReference type="GO" id="GO:0015344">
    <property type="term" value="F:siderophore uptake transmembrane transporter activity"/>
    <property type="evidence" value="ECO:0007669"/>
    <property type="project" value="TreeGrafter"/>
</dbReference>
<reference evidence="14 15" key="1">
    <citation type="submission" date="2016-05" db="EMBL/GenBank/DDBJ databases">
        <authorList>
            <person name="Lavstsen T."/>
            <person name="Jespersen J.S."/>
        </authorList>
    </citation>
    <scope>NUCLEOTIDE SEQUENCE [LARGE SCALE GENOMIC DNA]</scope>
    <source>
        <strain evidence="14 15">SM-5815</strain>
    </source>
</reference>
<dbReference type="PROSITE" id="PS52016">
    <property type="entry name" value="TONB_DEPENDENT_REC_3"/>
    <property type="match status" value="1"/>
</dbReference>
<dbReference type="AlphaFoldDB" id="A0A2W6I7J6"/>
<evidence type="ECO:0000259" key="11">
    <source>
        <dbReference type="Pfam" id="PF00593"/>
    </source>
</evidence>
<dbReference type="InterPro" id="IPR012910">
    <property type="entry name" value="Plug_dom"/>
</dbReference>
<comment type="similarity">
    <text evidence="8 9">Belongs to the TonB-dependent receptor family.</text>
</comment>
<feature type="signal peptide" evidence="10">
    <location>
        <begin position="1"/>
        <end position="28"/>
    </location>
</feature>
<evidence type="ECO:0000313" key="15">
    <source>
        <dbReference type="Proteomes" id="UP000249614"/>
    </source>
</evidence>
<protein>
    <submittedName>
        <fullName evidence="14">Uncharacterized protein</fullName>
    </submittedName>
</protein>
<evidence type="ECO:0000259" key="13">
    <source>
        <dbReference type="Pfam" id="PF14686"/>
    </source>
</evidence>
<dbReference type="PANTHER" id="PTHR30069:SF46">
    <property type="entry name" value="OAR PROTEIN"/>
    <property type="match status" value="1"/>
</dbReference>
<evidence type="ECO:0000256" key="3">
    <source>
        <dbReference type="ARBA" id="ARBA00022452"/>
    </source>
</evidence>
<comment type="caution">
    <text evidence="14">The sequence shown here is derived from an EMBL/GenBank/DDBJ whole genome shotgun (WGS) entry which is preliminary data.</text>
</comment>
<evidence type="ECO:0000313" key="14">
    <source>
        <dbReference type="EMBL" id="PZS91283.1"/>
    </source>
</evidence>
<dbReference type="InterPro" id="IPR039426">
    <property type="entry name" value="TonB-dep_rcpt-like"/>
</dbReference>
<feature type="domain" description="Rhamnogalacturonan lyase" evidence="13">
    <location>
        <begin position="33"/>
        <end position="101"/>
    </location>
</feature>
<evidence type="ECO:0000256" key="7">
    <source>
        <dbReference type="ARBA" id="ARBA00023237"/>
    </source>
</evidence>